<evidence type="ECO:0000256" key="11">
    <source>
        <dbReference type="SAM" id="Phobius"/>
    </source>
</evidence>
<dbReference type="PANTHER" id="PTHR21649">
    <property type="entry name" value="CHLOROPHYLL A/B BINDING PROTEIN"/>
    <property type="match status" value="1"/>
</dbReference>
<dbReference type="InterPro" id="IPR022796">
    <property type="entry name" value="Chloroa_b-bind"/>
</dbReference>
<dbReference type="Pfam" id="PF00504">
    <property type="entry name" value="Chloroa_b-bind"/>
    <property type="match status" value="4"/>
</dbReference>
<dbReference type="Gene3D" id="3.30.420.10">
    <property type="entry name" value="Ribonuclease H-like superfamily/Ribonuclease H"/>
    <property type="match status" value="1"/>
</dbReference>
<evidence type="ECO:0000313" key="16">
    <source>
        <dbReference type="Proteomes" id="UP001178507"/>
    </source>
</evidence>
<feature type="region of interest" description="Disordered" evidence="10">
    <location>
        <begin position="1092"/>
        <end position="1145"/>
    </location>
</feature>
<dbReference type="GO" id="GO:0070403">
    <property type="term" value="F:NAD+ binding"/>
    <property type="evidence" value="ECO:0007669"/>
    <property type="project" value="InterPro"/>
</dbReference>
<dbReference type="GO" id="GO:0015074">
    <property type="term" value="P:DNA integration"/>
    <property type="evidence" value="ECO:0007669"/>
    <property type="project" value="InterPro"/>
</dbReference>
<keyword evidence="12" id="KW-0732">Signal</keyword>
<evidence type="ECO:0000313" key="15">
    <source>
        <dbReference type="EMBL" id="CAJ1376548.1"/>
    </source>
</evidence>
<feature type="coiled-coil region" evidence="9">
    <location>
        <begin position="1065"/>
        <end position="1092"/>
    </location>
</feature>
<feature type="binding site" description="axial binding residue" evidence="7">
    <location>
        <position position="507"/>
    </location>
    <ligand>
        <name>chlorophyll b</name>
        <dbReference type="ChEBI" id="CHEBI:61721"/>
        <label>1</label>
    </ligand>
    <ligandPart>
        <name>Mg</name>
        <dbReference type="ChEBI" id="CHEBI:25107"/>
    </ligandPart>
</feature>
<keyword evidence="11" id="KW-0472">Membrane</keyword>
<dbReference type="EMBL" id="CAUJNA010000402">
    <property type="protein sequence ID" value="CAJ1376548.1"/>
    <property type="molecule type" value="Genomic_DNA"/>
</dbReference>
<feature type="region of interest" description="Disordered" evidence="10">
    <location>
        <begin position="3002"/>
        <end position="3046"/>
    </location>
</feature>
<comment type="caution">
    <text evidence="8">Lacks conserved residue(s) required for the propagation of feature annotation.</text>
</comment>
<evidence type="ECO:0000256" key="8">
    <source>
        <dbReference type="PROSITE-ProRule" id="PRU00236"/>
    </source>
</evidence>
<feature type="compositionally biased region" description="Basic and acidic residues" evidence="10">
    <location>
        <begin position="1607"/>
        <end position="1629"/>
    </location>
</feature>
<feature type="region of interest" description="Disordered" evidence="10">
    <location>
        <begin position="1556"/>
        <end position="1652"/>
    </location>
</feature>
<feature type="binding site" evidence="7">
    <location>
        <position position="623"/>
    </location>
    <ligand>
        <name>chlorophyll a</name>
        <dbReference type="ChEBI" id="CHEBI:58416"/>
        <label>1</label>
    </ligand>
</feature>
<feature type="domain" description="Integrase catalytic" evidence="14">
    <location>
        <begin position="1931"/>
        <end position="2122"/>
    </location>
</feature>
<dbReference type="Gene3D" id="3.30.1600.10">
    <property type="entry name" value="SIR2/SIRT2 'Small Domain"/>
    <property type="match status" value="1"/>
</dbReference>
<keyword evidence="2" id="KW-0150">Chloroplast</keyword>
<dbReference type="GO" id="GO:0009507">
    <property type="term" value="C:chloroplast"/>
    <property type="evidence" value="ECO:0007669"/>
    <property type="project" value="UniProtKB-SubCell"/>
</dbReference>
<dbReference type="Gene3D" id="2.60.120.1040">
    <property type="entry name" value="ZPR1, A/B domain"/>
    <property type="match status" value="1"/>
</dbReference>
<evidence type="ECO:0000259" key="13">
    <source>
        <dbReference type="PROSITE" id="PS50305"/>
    </source>
</evidence>
<dbReference type="InterPro" id="IPR013103">
    <property type="entry name" value="RVT_2"/>
</dbReference>
<keyword evidence="4" id="KW-0934">Plastid</keyword>
<accession>A0AA36HYM6</accession>
<feature type="chain" id="PRO_5041445762" evidence="12">
    <location>
        <begin position="17"/>
        <end position="3046"/>
    </location>
</feature>
<evidence type="ECO:0000256" key="3">
    <source>
        <dbReference type="ARBA" id="ARBA00022531"/>
    </source>
</evidence>
<keyword evidence="7" id="KW-0157">Chromophore</keyword>
<gene>
    <name evidence="15" type="ORF">EVOR1521_LOCUS5589</name>
</gene>
<dbReference type="GO" id="GO:0003676">
    <property type="term" value="F:nucleic acid binding"/>
    <property type="evidence" value="ECO:0007669"/>
    <property type="project" value="InterPro"/>
</dbReference>
<evidence type="ECO:0000259" key="14">
    <source>
        <dbReference type="PROSITE" id="PS50994"/>
    </source>
</evidence>
<feature type="compositionally biased region" description="Basic residues" evidence="10">
    <location>
        <begin position="1596"/>
        <end position="1606"/>
    </location>
</feature>
<dbReference type="Pfam" id="PF07727">
    <property type="entry name" value="RVT_2"/>
    <property type="match status" value="1"/>
</dbReference>
<dbReference type="GO" id="GO:0016020">
    <property type="term" value="C:membrane"/>
    <property type="evidence" value="ECO:0007669"/>
    <property type="project" value="InterPro"/>
</dbReference>
<evidence type="ECO:0000256" key="12">
    <source>
        <dbReference type="SAM" id="SignalP"/>
    </source>
</evidence>
<keyword evidence="6" id="KW-0520">NAD</keyword>
<keyword evidence="5" id="KW-0808">Transferase</keyword>
<dbReference type="Pfam" id="PF02146">
    <property type="entry name" value="SIR2"/>
    <property type="match status" value="1"/>
</dbReference>
<dbReference type="InterPro" id="IPR026590">
    <property type="entry name" value="Ssirtuin_cat_dom"/>
</dbReference>
<keyword evidence="11" id="KW-1133">Transmembrane helix</keyword>
<dbReference type="GO" id="GO:0009765">
    <property type="term" value="P:photosynthesis, light harvesting"/>
    <property type="evidence" value="ECO:0007669"/>
    <property type="project" value="InterPro"/>
</dbReference>
<dbReference type="Proteomes" id="UP001178507">
    <property type="component" value="Unassembled WGS sequence"/>
</dbReference>
<feature type="transmembrane region" description="Helical" evidence="11">
    <location>
        <begin position="898"/>
        <end position="918"/>
    </location>
</feature>
<sequence>MPAMSKISLCAGAALAATAFVAPSTPATKVAREHLRAEQPRAGGLSTGLTVTAGLAAVAAAASARPRPTAVRAYDASKEIGACDPLLFWDPIGYCQGDCTKQDFDRRRAVELKHGRICMFATIGMLWPDLFGKFDGYLSPSQNLTKFADVPSGLAAISKVPLEGWLQVLLVAGLIETQLFKDQSFGGFAYAKYGEPGNFGTGYWGRKIKDPAERKLKLTTELNNGRLAMTAMAGMLIQNGLTGQAPIEQLTAGHISPFNDGQGAFAQFDPSKELGACPPLGYWDPFGMMAFQDEQKFRKNRELELKHGRICMVATIGMIVPDLFGRFGGYLSPSMNLTKFSDIPCTIEAIYKVPAAGWLQIFALAGALEAKNQAFPTNYGYPPFWGQINTLSEKKKKLLAEINNGRLAMMAMAAIVAQNGATGQSLVEQFTTGNLNPFVGGYAQQESRNKVALRANSEALPWAPVPENLTNNIVGPYVGDAGFDPAGFAKNKRLLPWYREAELAHGRVCMLAVLGYTVQTSGAKWEPFITRYPTDSADPLKAATQVPIIGWLQIITVIALSELWRYENVISKYGEGVQPGDLGWNVDAPAGGKRPKWFGPTFTAKYTPQEWNNMKLREIKHCRLAMVGFFFMVLTNASTGAGPSLIPSFTQSEFQSSVRAAHASARLLLEAEAMPAMSKIALFSAGAAGAAFVVPRCCASSPDHDPLGSSLLFGAGVAGVAGLAASLTTTHPRTSVVRCAYDASKEIGACDPLLFWDPIGYCQGDCTKQDFDRRRAVELKHGRICMFATIGMVWPDLFGKLDGYLSPSQNLKFAEVPSGLAAISKVPLEGWLQILLVAGLIETQLFKDQSFGGFGYAKYGEPGNFGTGYWGRKIQDPAERKLKLTTELNNGRLAMTAYFGPVHFGGFLGLAFGLLGGLRLRWVRFLILLYGILLVFSFGAFALVCWKLVCPMTAVTAKDFCVSWNGDAHQWPDYVRKVRLQYEKTALEKRYLLGPELVSRLTDRAWEACFEIDHGRLQGQHGAKFLLTHLRDRLCRAPVPDAGARLEDLLIRLRRTPGTPFSQWAHQVRETYRRLQRALVRAREEYDEKRGKAADRHLLFPSTRPRRASMETQSEPEPPSADTSRDIGSPAKSTHSAPADGQRDEAGDLEGEIHEITWEGEDGKWTEADWQKWREMESKNQILMICPGMSWKWIRWRCCPTRSLDGCFSDELVSLRVLVCPYKQRSETPCASRKWSALYAIKKKNFFKLKLGHVNDADHRSDRTGWSRSFRRRCTPYLLPVLQEQKQVDEAYAAYEDKVRTFVQARTLMKDKARNRGQAMVVISGWEVPDLPEEDDEDGHGYESYADEVETVHAEAWTVQEAGHRCYAVLDSGATETVTSLTALTEIMNYRKELFGDEDVKVYPADGKSFRFGNGRTMLASSFVEIPQFLNGQKVWLGAYTLDTEDAFVPMLIGMRTLQKLEAVVDFRSRLTIFPTLSPDMITLHQCPRTGHLMIDLSADWARTSAHMALLADSGVQEGSVEFEPVQVATDGHVGVEGQLDEDAHDPAARIKRLFASRPSENPESNGHGPGNKQINKDVLNGQQETLSTCSTSASKKGKGKGKKANKLSEDQIYDMDRKEGPDTRDPRWEGGPCAGKHQPAPMGRGSPSGKNGWAKWTTCSVCRLRLEYIPAFGAHGRYRSAGPLGQDVKDQLEEKPNEIASNPATLSTTTVALDGAATKKMQKRNTDMTAEELEEHESLAKLEQTEKEELDEWDKMDLLEVCCAPDSLLASMVNVMGGAAGRVTEANMNINTAAGLESPLQRLNELTPEGFYRSQQRKKKSRRLVRRGLELIRIHVFENGDAMWFECYHAEELVAPVTDNPKQKAPVEEIPEGLSVQQWQRRKDVVYRLHVRAGHPSVRALVASLKSRGSHPTIVEAARQLRCDDCDETKRSTPASKASFHRADTLWHTLQVDNAVFRVGTRTYHIMVMVDEASTFMVPHFLAVTEEDEHENATGGQVVNALQESWVRFFGYPSVIRLDPEGAFRSRVLEEYCASRDIELEPCAAEAHHQIGVVERSIGTLRKSVERYLRAEASEPWAAIMAMCAAHNEMARAGRPGHIIWITAAGRLKRVAPEQIWLASEREKLLAEVSDPGMFPWTIHGMLENVETGQFDTYNDILGSDKAEITAKRTRSLTTQDARKRHEILEKPLRVTSRKDASSFLVDEPGMPSGGDIMFCLHVDLPGNAKDEKMFKRDPASWVAKKVKKSAEVKLENLTESQRADFKKAKDLEVSQWIQAAACKALADGKVAPRSRTMKMRWVLTFKQSGAAKARIVIVGLTDPDLDTLQRASPTMTRRTRQLMMTMAAVTGWQQWKGDAKSAFLQMSENTEESRSVFAVPVDELADAMGVERKRAVQVIKSCYGLANAPFQWFQEIKEVTLDHSTFCTSVNLIELDSKEMNRLNLHVGVMQHLRIVLTVAVQVQAFGEGEEELMFCRLEWAEMIGHEIDLRSPEATCSKVVGIMITDAKSLYDVVQKGQAPIEQLTAGHISPFNDGQGAFAQFDPSKELGACPPLGYWDPFGMMAFQELGTAGETVGLTPRPLEAASAMASFDARDHLHALPSQGCHIRVSVGTGDLDFPIAISNAALWRMPELEVEQGSLQHQGFQGSLRLFLERVQREVEEAKARYPESAWKSFDLFLRRLEGVLAGDSGKLSLEVRDPSGLSHVDAGLSPELNAFERSVREDWSLGVDYPRPRQRSDAKSVARLVQKSSRIVALTGAGISVESGLTPFRSGDKGGAIWKEFDPQQMTVKNFNNDPEVRAAWWSLERKLHREISAAEPNPGHRFFGMLERRGKLHAVITQNIDSLHQKGGVSDRKMNELHGHMRTIICADQRTRLNPEVFGEGVCDYSAGGMDQVSDAAVPLCPKCTAPLRSETVMFDQAMPDGAVESAREAVIGADLLIVVGSTLIVAPANELPGEALRRNTPVVLVNFDETRYDDHVHVLVRQPAGKFFAEVADILSGPVLSDGEDTDEISQLPDSAPPEVSAWPVAASESSGDEQLYGDDDLC</sequence>
<evidence type="ECO:0000256" key="2">
    <source>
        <dbReference type="ARBA" id="ARBA00022528"/>
    </source>
</evidence>
<evidence type="ECO:0000256" key="5">
    <source>
        <dbReference type="ARBA" id="ARBA00022679"/>
    </source>
</evidence>
<dbReference type="InterPro" id="IPR026591">
    <property type="entry name" value="Sirtuin_cat_small_dom_sf"/>
</dbReference>
<dbReference type="Gene3D" id="3.40.50.1220">
    <property type="entry name" value="TPP-binding domain"/>
    <property type="match status" value="1"/>
</dbReference>
<name>A0AA36HYM6_9DINO</name>
<dbReference type="InterPro" id="IPR036397">
    <property type="entry name" value="RNaseH_sf"/>
</dbReference>
<feature type="binding site" evidence="7">
    <location>
        <position position="505"/>
    </location>
    <ligand>
        <name>chlorophyll a</name>
        <dbReference type="ChEBI" id="CHEBI:58416"/>
        <label>1</label>
    </ligand>
</feature>
<reference evidence="15" key="1">
    <citation type="submission" date="2023-08" db="EMBL/GenBank/DDBJ databases">
        <authorList>
            <person name="Chen Y."/>
            <person name="Shah S."/>
            <person name="Dougan E. K."/>
            <person name="Thang M."/>
            <person name="Chan C."/>
        </authorList>
    </citation>
    <scope>NUCLEOTIDE SEQUENCE</scope>
</reference>
<dbReference type="SUPFAM" id="SSF53098">
    <property type="entry name" value="Ribonuclease H-like"/>
    <property type="match status" value="1"/>
</dbReference>
<dbReference type="SUPFAM" id="SSF103511">
    <property type="entry name" value="Chlorophyll a-b binding protein"/>
    <property type="match status" value="4"/>
</dbReference>
<dbReference type="SUPFAM" id="SSF52467">
    <property type="entry name" value="DHS-like NAD/FAD-binding domain"/>
    <property type="match status" value="1"/>
</dbReference>
<dbReference type="InterPro" id="IPR001344">
    <property type="entry name" value="Chloro_AB-bd_pln"/>
</dbReference>
<keyword evidence="3" id="KW-0602">Photosynthesis</keyword>
<evidence type="ECO:0000256" key="7">
    <source>
        <dbReference type="PIRSR" id="PIRSR601344-1"/>
    </source>
</evidence>
<keyword evidence="7" id="KW-0148">Chlorophyll</keyword>
<dbReference type="InterPro" id="IPR029035">
    <property type="entry name" value="DHS-like_NAD/FAD-binding_dom"/>
</dbReference>
<keyword evidence="9" id="KW-0175">Coiled coil</keyword>
<dbReference type="GO" id="GO:0016740">
    <property type="term" value="F:transferase activity"/>
    <property type="evidence" value="ECO:0007669"/>
    <property type="project" value="UniProtKB-KW"/>
</dbReference>
<comment type="caution">
    <text evidence="15">The sequence shown here is derived from an EMBL/GenBank/DDBJ whole genome shotgun (WGS) entry which is preliminary data.</text>
</comment>
<comment type="subcellular location">
    <subcellularLocation>
        <location evidence="1">Plastid</location>
        <location evidence="1">Chloroplast</location>
    </subcellularLocation>
</comment>
<keyword evidence="11" id="KW-0812">Transmembrane</keyword>
<feature type="domain" description="Deacetylase sirtuin-type" evidence="13">
    <location>
        <begin position="2732"/>
        <end position="3001"/>
    </location>
</feature>
<organism evidence="15 16">
    <name type="scientific">Effrenium voratum</name>
    <dbReference type="NCBI Taxonomy" id="2562239"/>
    <lineage>
        <taxon>Eukaryota</taxon>
        <taxon>Sar</taxon>
        <taxon>Alveolata</taxon>
        <taxon>Dinophyceae</taxon>
        <taxon>Suessiales</taxon>
        <taxon>Symbiodiniaceae</taxon>
        <taxon>Effrenium</taxon>
    </lineage>
</organism>
<dbReference type="PROSITE" id="PS50305">
    <property type="entry name" value="SIRTUIN"/>
    <property type="match status" value="1"/>
</dbReference>
<dbReference type="Gene3D" id="1.10.3460.10">
    <property type="entry name" value="Chlorophyll a/b binding protein domain"/>
    <property type="match status" value="4"/>
</dbReference>
<dbReference type="InterPro" id="IPR001584">
    <property type="entry name" value="Integrase_cat-core"/>
</dbReference>
<evidence type="ECO:0000256" key="10">
    <source>
        <dbReference type="SAM" id="MobiDB-lite"/>
    </source>
</evidence>
<proteinExistence type="predicted"/>
<feature type="signal peptide" evidence="12">
    <location>
        <begin position="1"/>
        <end position="16"/>
    </location>
</feature>
<keyword evidence="16" id="KW-1185">Reference proteome</keyword>
<evidence type="ECO:0000256" key="6">
    <source>
        <dbReference type="ARBA" id="ARBA00023027"/>
    </source>
</evidence>
<dbReference type="PROSITE" id="PS50994">
    <property type="entry name" value="INTEGRASE"/>
    <property type="match status" value="1"/>
</dbReference>
<protein>
    <submittedName>
        <fullName evidence="15">Uncharacterized protein</fullName>
    </submittedName>
</protein>
<evidence type="ECO:0000256" key="1">
    <source>
        <dbReference type="ARBA" id="ARBA00004229"/>
    </source>
</evidence>
<evidence type="ECO:0000256" key="4">
    <source>
        <dbReference type="ARBA" id="ARBA00022640"/>
    </source>
</evidence>
<feature type="compositionally biased region" description="Polar residues" evidence="10">
    <location>
        <begin position="1581"/>
        <end position="1595"/>
    </location>
</feature>
<evidence type="ECO:0000256" key="9">
    <source>
        <dbReference type="SAM" id="Coils"/>
    </source>
</evidence>
<dbReference type="GO" id="GO:0016168">
    <property type="term" value="F:chlorophyll binding"/>
    <property type="evidence" value="ECO:0007669"/>
    <property type="project" value="UniProtKB-KW"/>
</dbReference>
<dbReference type="InterPro" id="IPR012337">
    <property type="entry name" value="RNaseH-like_sf"/>
</dbReference>
<dbReference type="InterPro" id="IPR003000">
    <property type="entry name" value="Sirtuin"/>
</dbReference>
<dbReference type="InterPro" id="IPR042451">
    <property type="entry name" value="ZPR1_A/B_dom"/>
</dbReference>
<feature type="transmembrane region" description="Helical" evidence="11">
    <location>
        <begin position="925"/>
        <end position="949"/>
    </location>
</feature>
<feature type="binding site" evidence="7">
    <location>
        <position position="618"/>
    </location>
    <ligand>
        <name>chlorophyll a</name>
        <dbReference type="ChEBI" id="CHEBI:58416"/>
        <label>1</label>
    </ligand>
</feature>
<feature type="binding site" evidence="7">
    <location>
        <position position="502"/>
    </location>
    <ligand>
        <name>chlorophyll a</name>
        <dbReference type="ChEBI" id="CHEBI:58416"/>
        <label>1</label>
    </ligand>
</feature>